<protein>
    <recommendedName>
        <fullName evidence="2">SpoVT-AbrB domain-containing protein</fullName>
    </recommendedName>
</protein>
<evidence type="ECO:0000256" key="1">
    <source>
        <dbReference type="SAM" id="Phobius"/>
    </source>
</evidence>
<sequence length="89" mass="9719">MMSFMTGVYVTAAVAILCTLGSVLFVLRLAEQAQQENQRRNQHRGIGIPPEILKALGVEAGDTLAWEVGKDGTVRVRRAERAVKPVECP</sequence>
<dbReference type="AlphaFoldDB" id="A0A238D7A5"/>
<reference evidence="3 4" key="1">
    <citation type="submission" date="2016-06" db="EMBL/GenBank/DDBJ databases">
        <authorList>
            <person name="Kjaerup R.B."/>
            <person name="Dalgaard T.S."/>
            <person name="Juul-Madsen H.R."/>
        </authorList>
    </citation>
    <scope>NUCLEOTIDE SEQUENCE [LARGE SCALE GENOMIC DNA]</scope>
    <source>
        <strain evidence="3 4">DSM 16361</strain>
    </source>
</reference>
<evidence type="ECO:0000313" key="4">
    <source>
        <dbReference type="Proteomes" id="UP000214566"/>
    </source>
</evidence>
<evidence type="ECO:0000259" key="2">
    <source>
        <dbReference type="Pfam" id="PF04014"/>
    </source>
</evidence>
<dbReference type="InterPro" id="IPR007159">
    <property type="entry name" value="SpoVT-AbrB_dom"/>
</dbReference>
<dbReference type="InterPro" id="IPR037914">
    <property type="entry name" value="SpoVT-AbrB_sf"/>
</dbReference>
<feature type="transmembrane region" description="Helical" evidence="1">
    <location>
        <begin position="6"/>
        <end position="30"/>
    </location>
</feature>
<accession>A0A238D7A5</accession>
<feature type="domain" description="SpoVT-AbrB" evidence="2">
    <location>
        <begin position="48"/>
        <end position="78"/>
    </location>
</feature>
<dbReference type="Proteomes" id="UP000214566">
    <property type="component" value="Unassembled WGS sequence"/>
</dbReference>
<dbReference type="EMBL" id="FLMQ01000056">
    <property type="protein sequence ID" value="SBP89187.1"/>
    <property type="molecule type" value="Genomic_DNA"/>
</dbReference>
<keyword evidence="1" id="KW-0472">Membrane</keyword>
<keyword evidence="4" id="KW-1185">Reference proteome</keyword>
<keyword evidence="1" id="KW-1133">Transmembrane helix</keyword>
<dbReference type="GO" id="GO:0003677">
    <property type="term" value="F:DNA binding"/>
    <property type="evidence" value="ECO:0007669"/>
    <property type="project" value="InterPro"/>
</dbReference>
<dbReference type="Pfam" id="PF04014">
    <property type="entry name" value="MazE_antitoxin"/>
    <property type="match status" value="1"/>
</dbReference>
<organism evidence="3 4">
    <name type="scientific">Thiomonas delicata</name>
    <name type="common">Thiomonas cuprina</name>
    <dbReference type="NCBI Taxonomy" id="364030"/>
    <lineage>
        <taxon>Bacteria</taxon>
        <taxon>Pseudomonadati</taxon>
        <taxon>Pseudomonadota</taxon>
        <taxon>Betaproteobacteria</taxon>
        <taxon>Burkholderiales</taxon>
        <taxon>Thiomonas</taxon>
    </lineage>
</organism>
<keyword evidence="1" id="KW-0812">Transmembrane</keyword>
<evidence type="ECO:0000313" key="3">
    <source>
        <dbReference type="EMBL" id="SBP89187.1"/>
    </source>
</evidence>
<gene>
    <name evidence="3" type="ORF">THIARS_70807</name>
</gene>
<proteinExistence type="predicted"/>
<name>A0A238D7A5_THIDL</name>
<dbReference type="SUPFAM" id="SSF89447">
    <property type="entry name" value="AbrB/MazE/MraZ-like"/>
    <property type="match status" value="1"/>
</dbReference>